<proteinExistence type="predicted"/>
<dbReference type="AlphaFoldDB" id="A0AAF0W7X7"/>
<evidence type="ECO:0000259" key="1">
    <source>
        <dbReference type="Pfam" id="PF14214"/>
    </source>
</evidence>
<accession>A0AAF0W7X7</accession>
<evidence type="ECO:0000313" key="3">
    <source>
        <dbReference type="Proteomes" id="UP000077755"/>
    </source>
</evidence>
<dbReference type="InterPro" id="IPR025476">
    <property type="entry name" value="Helitron_helicase-like"/>
</dbReference>
<gene>
    <name evidence="2" type="ORF">DCAR_0104136</name>
</gene>
<feature type="domain" description="Helitron helicase-like" evidence="1">
    <location>
        <begin position="326"/>
        <end position="510"/>
    </location>
</feature>
<name>A0AAF0W7X7_DAUCS</name>
<protein>
    <recommendedName>
        <fullName evidence="1">Helitron helicase-like domain-containing protein</fullName>
    </recommendedName>
</protein>
<dbReference type="Pfam" id="PF14214">
    <property type="entry name" value="Helitron_like_N"/>
    <property type="match status" value="1"/>
</dbReference>
<organism evidence="2 3">
    <name type="scientific">Daucus carota subsp. sativus</name>
    <name type="common">Carrot</name>
    <dbReference type="NCBI Taxonomy" id="79200"/>
    <lineage>
        <taxon>Eukaryota</taxon>
        <taxon>Viridiplantae</taxon>
        <taxon>Streptophyta</taxon>
        <taxon>Embryophyta</taxon>
        <taxon>Tracheophyta</taxon>
        <taxon>Spermatophyta</taxon>
        <taxon>Magnoliopsida</taxon>
        <taxon>eudicotyledons</taxon>
        <taxon>Gunneridae</taxon>
        <taxon>Pentapetalae</taxon>
        <taxon>asterids</taxon>
        <taxon>campanulids</taxon>
        <taxon>Apiales</taxon>
        <taxon>Apiaceae</taxon>
        <taxon>Apioideae</taxon>
        <taxon>Scandiceae</taxon>
        <taxon>Daucinae</taxon>
        <taxon>Daucus</taxon>
        <taxon>Daucus sect. Daucus</taxon>
    </lineage>
</organism>
<dbReference type="Proteomes" id="UP000077755">
    <property type="component" value="Chromosome 1"/>
</dbReference>
<sequence length="939" mass="108536">MKEYVHPPKDESYFNHTPFFAIAIFTNLSSSKDKGKMVYATLGPPNVKCIHCQAWMWKEERVNKSVKKGTPVFSLCCAKGQIKLPKERPTPSFIWQLHNDKNKSQRFKDGIRLYNSLFAFTSTGGKVDHSINNGGAPYVYRLNGQNHHLFGSLLPDDGEDPKFCQLYIYDTENEIENRMKWVSVTDGQQVDAEIVEGLSQMLDETNELVKEFRSARDRFENGVQELEIILKVSRAESGRENHIGPSDEVAGVMVGDMDDTKGTRDIILHSRKKGLERITDIHPKLMSLQYPLLFPHGGDGFHKDIPFGKVDNVTQKQRQMISMKEFYSYKLQVRTNEGRITPRLGGRLYQQYIVDAFSTIEQARLWWFRKHQTTLRSDLYSSIKKSVSVGSSECSNIGKGFILPSGFVGSRRYMQQNFQDALAVCRVIGHPDIFLTMTTNPLWDEINEMMKLIPHCSPQNSPDVIARVFRLKLDQLIEEIKQKKFFGTCLGVMYVVEFQKRGLPHVHMLIWLDAASKQNLKSNVDNFVSAEIPDEKVDPAGYAAVKAFMMHGPCGKEYPKSPCMKQHKCTRHFPKKFCQATTFDQSGFPIYKRRQTNITVKKGKADLDNQWVVPYNRDLLVKFQCHINVEICAHARSLKYLFKYCLKGHDRATVEIRGKKRSSNLLNEIEQPEDEIQSFFDGRYICGCEAAYRIFGFNIHYRSLAVQRLSFHLEGDKTCTFRSNEPLQKVAAREGIRLSQLEAFFELNSTDNNARQYLYDEIPQHYVWNDTDRIWTVRKRGKKIGRLSYTHHSSGELWFLRLLLTKVHGPTSFQCLRTVKGKTYDTFHEACKVYGLLDDDNEWDEVLKECSISGFPPQIRQLFVHIMVNCKVTDLKELWNKHWINMVDDILLKQRRLTGNPLLILNEKQQQFYALAGIYHFPFLSSLLKMSTNIILKKC</sequence>
<evidence type="ECO:0000313" key="2">
    <source>
        <dbReference type="EMBL" id="WOG84950.1"/>
    </source>
</evidence>
<dbReference type="EMBL" id="CP093343">
    <property type="protein sequence ID" value="WOG84950.1"/>
    <property type="molecule type" value="Genomic_DNA"/>
</dbReference>
<reference evidence="2" key="1">
    <citation type="journal article" date="2016" name="Nat. Genet.">
        <title>A high-quality carrot genome assembly provides new insights into carotenoid accumulation and asterid genome evolution.</title>
        <authorList>
            <person name="Iorizzo M."/>
            <person name="Ellison S."/>
            <person name="Senalik D."/>
            <person name="Zeng P."/>
            <person name="Satapoomin P."/>
            <person name="Huang J."/>
            <person name="Bowman M."/>
            <person name="Iovene M."/>
            <person name="Sanseverino W."/>
            <person name="Cavagnaro P."/>
            <person name="Yildiz M."/>
            <person name="Macko-Podgorni A."/>
            <person name="Moranska E."/>
            <person name="Grzebelus E."/>
            <person name="Grzebelus D."/>
            <person name="Ashrafi H."/>
            <person name="Zheng Z."/>
            <person name="Cheng S."/>
            <person name="Spooner D."/>
            <person name="Van Deynze A."/>
            <person name="Simon P."/>
        </authorList>
    </citation>
    <scope>NUCLEOTIDE SEQUENCE</scope>
    <source>
        <tissue evidence="2">Leaf</tissue>
    </source>
</reference>
<reference evidence="2" key="2">
    <citation type="submission" date="2022-03" db="EMBL/GenBank/DDBJ databases">
        <title>Draft title - Genomic analysis of global carrot germplasm unveils the trajectory of domestication and the origin of high carotenoid orange carrot.</title>
        <authorList>
            <person name="Iorizzo M."/>
            <person name="Ellison S."/>
            <person name="Senalik D."/>
            <person name="Macko-Podgorni A."/>
            <person name="Grzebelus D."/>
            <person name="Bostan H."/>
            <person name="Rolling W."/>
            <person name="Curaba J."/>
            <person name="Simon P."/>
        </authorList>
    </citation>
    <scope>NUCLEOTIDE SEQUENCE</scope>
    <source>
        <tissue evidence="2">Leaf</tissue>
    </source>
</reference>
<dbReference type="PANTHER" id="PTHR45786:SF74">
    <property type="entry name" value="ATP-DEPENDENT DNA HELICASE"/>
    <property type="match status" value="1"/>
</dbReference>
<keyword evidence="3" id="KW-1185">Reference proteome</keyword>
<dbReference type="PANTHER" id="PTHR45786">
    <property type="entry name" value="DNA BINDING PROTEIN-LIKE"/>
    <property type="match status" value="1"/>
</dbReference>